<keyword evidence="3" id="KW-0963">Cytoplasm</keyword>
<dbReference type="AlphaFoldDB" id="A0ABD0U1U1"/>
<keyword evidence="15" id="KW-0175">Coiled coil</keyword>
<evidence type="ECO:0000256" key="4">
    <source>
        <dbReference type="ARBA" id="ARBA00022723"/>
    </source>
</evidence>
<dbReference type="GO" id="GO:0016604">
    <property type="term" value="C:nuclear body"/>
    <property type="evidence" value="ECO:0007669"/>
    <property type="project" value="UniProtKB-SubCell"/>
</dbReference>
<evidence type="ECO:0000259" key="18">
    <source>
        <dbReference type="PROSITE" id="PS52046"/>
    </source>
</evidence>
<dbReference type="Pfam" id="PF11900">
    <property type="entry name" value="DUF3420"/>
    <property type="match status" value="1"/>
</dbReference>
<accession>A0ABD0U1U1</accession>
<evidence type="ECO:0000256" key="16">
    <source>
        <dbReference type="SAM" id="MobiDB-lite"/>
    </source>
</evidence>
<dbReference type="Gene3D" id="1.25.40.20">
    <property type="entry name" value="Ankyrin repeat-containing domain"/>
    <property type="match status" value="1"/>
</dbReference>
<keyword evidence="9" id="KW-0862">Zinc</keyword>
<feature type="compositionally biased region" description="Basic and acidic residues" evidence="16">
    <location>
        <begin position="617"/>
        <end position="627"/>
    </location>
</feature>
<keyword evidence="8" id="KW-0611">Plant defense</keyword>
<feature type="region of interest" description="Disordered" evidence="16">
    <location>
        <begin position="524"/>
        <end position="641"/>
    </location>
</feature>
<evidence type="ECO:0000256" key="7">
    <source>
        <dbReference type="ARBA" id="ARBA00022786"/>
    </source>
</evidence>
<keyword evidence="4" id="KW-0479">Metal-binding</keyword>
<evidence type="ECO:0000313" key="19">
    <source>
        <dbReference type="EMBL" id="KAL0905963.1"/>
    </source>
</evidence>
<evidence type="ECO:0000256" key="15">
    <source>
        <dbReference type="SAM" id="Coils"/>
    </source>
</evidence>
<dbReference type="SUPFAM" id="SSF54695">
    <property type="entry name" value="POZ domain"/>
    <property type="match status" value="1"/>
</dbReference>
<evidence type="ECO:0000256" key="9">
    <source>
        <dbReference type="ARBA" id="ARBA00022833"/>
    </source>
</evidence>
<reference evidence="19 20" key="1">
    <citation type="journal article" date="2024" name="Plant Biotechnol. J.">
        <title>Dendrobium thyrsiflorum genome and its molecular insights into genes involved in important horticultural traits.</title>
        <authorList>
            <person name="Chen B."/>
            <person name="Wang J.Y."/>
            <person name="Zheng P.J."/>
            <person name="Li K.L."/>
            <person name="Liang Y.M."/>
            <person name="Chen X.F."/>
            <person name="Zhang C."/>
            <person name="Zhao X."/>
            <person name="He X."/>
            <person name="Zhang G.Q."/>
            <person name="Liu Z.J."/>
            <person name="Xu Q."/>
        </authorList>
    </citation>
    <scope>NUCLEOTIDE SEQUENCE [LARGE SCALE GENOMIC DNA]</scope>
    <source>
        <strain evidence="19">GZMU011</strain>
    </source>
</reference>
<feature type="compositionally biased region" description="Basic and acidic residues" evidence="16">
    <location>
        <begin position="692"/>
        <end position="706"/>
    </location>
</feature>
<dbReference type="SMART" id="SM00248">
    <property type="entry name" value="ANK"/>
    <property type="match status" value="2"/>
</dbReference>
<feature type="compositionally biased region" description="Basic residues" evidence="16">
    <location>
        <begin position="1116"/>
        <end position="1132"/>
    </location>
</feature>
<keyword evidence="10" id="KW-0040">ANK repeat</keyword>
<dbReference type="InterPro" id="IPR036770">
    <property type="entry name" value="Ankyrin_rpt-contain_sf"/>
</dbReference>
<comment type="subcellular location">
    <subcellularLocation>
        <location evidence="1">Cytoplasm</location>
    </subcellularLocation>
    <subcellularLocation>
        <location evidence="12">Nucleus</location>
        <location evidence="12">Nuclear body</location>
    </subcellularLocation>
</comment>
<feature type="region of interest" description="Disordered" evidence="16">
    <location>
        <begin position="744"/>
        <end position="795"/>
    </location>
</feature>
<evidence type="ECO:0000256" key="3">
    <source>
        <dbReference type="ARBA" id="ARBA00022490"/>
    </source>
</evidence>
<dbReference type="GO" id="GO:0008270">
    <property type="term" value="F:zinc ion binding"/>
    <property type="evidence" value="ECO:0007669"/>
    <property type="project" value="UniProtKB-KW"/>
</dbReference>
<feature type="compositionally biased region" description="Basic and acidic residues" evidence="16">
    <location>
        <begin position="529"/>
        <end position="553"/>
    </location>
</feature>
<dbReference type="Pfam" id="PF00651">
    <property type="entry name" value="BTB"/>
    <property type="match status" value="1"/>
</dbReference>
<feature type="compositionally biased region" description="Basic and acidic residues" evidence="16">
    <location>
        <begin position="764"/>
        <end position="795"/>
    </location>
</feature>
<comment type="similarity">
    <text evidence="13">Belongs to the plant 'ANKYRIN-BTB/POZ' family. 'NPR1-like' subfamily.</text>
</comment>
<dbReference type="Pfam" id="PF12796">
    <property type="entry name" value="Ank_2"/>
    <property type="match status" value="1"/>
</dbReference>
<dbReference type="InterPro" id="IPR011333">
    <property type="entry name" value="SKP1/BTB/POZ_sf"/>
</dbReference>
<keyword evidence="5" id="KW-0677">Repeat</keyword>
<comment type="pathway">
    <text evidence="2">Protein modification; protein ubiquitination.</text>
</comment>
<feature type="compositionally biased region" description="Polar residues" evidence="16">
    <location>
        <begin position="1099"/>
        <end position="1113"/>
    </location>
</feature>
<dbReference type="PROSITE" id="PS50097">
    <property type="entry name" value="BTB"/>
    <property type="match status" value="1"/>
</dbReference>
<dbReference type="PANTHER" id="PTHR46475">
    <property type="entry name" value="REGULATORY PROTEIN NPR3"/>
    <property type="match status" value="1"/>
</dbReference>
<feature type="region of interest" description="Disordered" evidence="16">
    <location>
        <begin position="1003"/>
        <end position="1059"/>
    </location>
</feature>
<dbReference type="Proteomes" id="UP001552299">
    <property type="component" value="Unassembled WGS sequence"/>
</dbReference>
<name>A0ABD0U1U1_DENTH</name>
<feature type="domain" description="C2HC NPR-type" evidence="18">
    <location>
        <begin position="165"/>
        <end position="179"/>
    </location>
</feature>
<organism evidence="19 20">
    <name type="scientific">Dendrobium thyrsiflorum</name>
    <name type="common">Pinecone-like raceme dendrobium</name>
    <name type="synonym">Orchid</name>
    <dbReference type="NCBI Taxonomy" id="117978"/>
    <lineage>
        <taxon>Eukaryota</taxon>
        <taxon>Viridiplantae</taxon>
        <taxon>Streptophyta</taxon>
        <taxon>Embryophyta</taxon>
        <taxon>Tracheophyta</taxon>
        <taxon>Spermatophyta</taxon>
        <taxon>Magnoliopsida</taxon>
        <taxon>Liliopsida</taxon>
        <taxon>Asparagales</taxon>
        <taxon>Orchidaceae</taxon>
        <taxon>Epidendroideae</taxon>
        <taxon>Malaxideae</taxon>
        <taxon>Dendrobiinae</taxon>
        <taxon>Dendrobium</taxon>
    </lineage>
</organism>
<dbReference type="PANTHER" id="PTHR46475:SF1">
    <property type="entry name" value="REGULATORY PROTEIN NPR2"/>
    <property type="match status" value="1"/>
</dbReference>
<proteinExistence type="inferred from homology"/>
<evidence type="ECO:0000256" key="13">
    <source>
        <dbReference type="ARBA" id="ARBA00044947"/>
    </source>
</evidence>
<dbReference type="SMART" id="SM00225">
    <property type="entry name" value="BTB"/>
    <property type="match status" value="1"/>
</dbReference>
<dbReference type="GO" id="GO:0042742">
    <property type="term" value="P:defense response to bacterium"/>
    <property type="evidence" value="ECO:0007669"/>
    <property type="project" value="UniProtKB-ARBA"/>
</dbReference>
<feature type="compositionally biased region" description="Polar residues" evidence="16">
    <location>
        <begin position="576"/>
        <end position="601"/>
    </location>
</feature>
<dbReference type="Pfam" id="PF12313">
    <property type="entry name" value="NPR1_like_C"/>
    <property type="match status" value="1"/>
</dbReference>
<feature type="region of interest" description="Disordered" evidence="16">
    <location>
        <begin position="692"/>
        <end position="712"/>
    </location>
</feature>
<evidence type="ECO:0000256" key="14">
    <source>
        <dbReference type="PROSITE-ProRule" id="PRU01391"/>
    </source>
</evidence>
<feature type="domain" description="BTB" evidence="17">
    <location>
        <begin position="87"/>
        <end position="162"/>
    </location>
</feature>
<sequence>MHAFSKRGGKGIRCGAFGEAAAAAAAAGPPMNSTAQLPAFSDSDNGSSIHFPDAVAVESHSPETESLRRLSDHLLYLRQSPDFDFFSDARIAVGANELPVHRCLLSARSSFFRDVFAGKEKAPDLTVRVEMKELVGDKFDVGFEASVLVIDYLYSGRVGQLPKDVCMCADDECAHIGCRPAVGFMLEVLFASFTFKISELVSLFQRHLLDIIDNIPTDEIPLILCVAKFCNIACERLLIKCVEIVVKSDIDIVTLEKVLPLDIVKQVMETRSNLGLRGGEGPGLPDKHVRRIYRALDSDDIELVKMLLTEGPTSLDDAYALHYAVAHCDTKITMELLDYGHANVNHVNPRGFSVLHIAAMRKEPKIIVSLLTKGARPSDLTLDGRKAVQISKRITKYVDYYRTSADGRASLEEGRLCIGILEHAEKRNPLVGEVFSLAMAGNDQHGILLYLENRVWGDVSDSVTNPCLSFMQMDLQNTAFTVQLGRGANIQLANAVINAGSSGATIQFGSVDFPAVVARATATPAYGTDSERPARRPHSDEASARHAHLKNDAEASSSGERLTRRQRRKRNAELRAQQQLVPAHPSNQSAQEPQVNVPTRNKFTDLKWVKRNSSTGELKKSFWDRQPEVPAPPQKKKESESLSARVYRVLKTVKERGLTKRKVQRPLRVEARRAPPKERLSVTTRIREGRYTPRGEHRGVTPEHRVQGSTAERSWWKGKQIWRPRPHRDEERKEREIDLGVTSGVASRRSAPNSRDHRRWVQKKTHDDIHSDGRHFGKSSREFRHPTTPPKEKVNFDRSPRVEEILLPNEEPEIQWRRRSEIRVLEVEENVAEREENIEEEKIDLNEEGGYMDEEDYMEDEEDYIHEGGGTINEEGINDTLNMEVVYMVRHIEADYNDGEDDGDWQPLPRDGRNRQRDIDSIIGEGERSPREQEGENPFVEENITLADMRRQMRRQMRAKDREISQLNEKMTEVMAQMTTMMQMMQRTAAAGAMPNPPADPPNLRMPQVSGVRGTPEGGHETHNVTRQPTPQNIAITSSSVPPIDDRKNDKKPVQEEKWETAISKKTTKMLKQLEGVPGVKWKSPTEPVLNLKRLPKVQASTSKQHLSQASSSKPGKPKFFKKKTKLKKPKEKKTTTQRVIDNLDEYYQTVRQPTKLADFMSGLKIGEIEEDGDANPLPTEVCRVISVMPSTPVSERKEAPESCMMVLPMDCSSEEDLYFPEEDESDPDIASQMEHVNLGGIIPEISKECCESGERFVPPNNKSTSA</sequence>
<comment type="caution">
    <text evidence="19">The sequence shown here is derived from an EMBL/GenBank/DDBJ whole genome shotgun (WGS) entry which is preliminary data.</text>
</comment>
<keyword evidence="11" id="KW-0539">Nucleus</keyword>
<evidence type="ECO:0000256" key="5">
    <source>
        <dbReference type="ARBA" id="ARBA00022737"/>
    </source>
</evidence>
<evidence type="ECO:0000256" key="1">
    <source>
        <dbReference type="ARBA" id="ARBA00004496"/>
    </source>
</evidence>
<dbReference type="InterPro" id="IPR057250">
    <property type="entry name" value="Znf_C2HC_NPR-type"/>
</dbReference>
<evidence type="ECO:0000256" key="2">
    <source>
        <dbReference type="ARBA" id="ARBA00004906"/>
    </source>
</evidence>
<evidence type="ECO:0000256" key="11">
    <source>
        <dbReference type="ARBA" id="ARBA00023242"/>
    </source>
</evidence>
<feature type="region of interest" description="Disordered" evidence="16">
    <location>
        <begin position="1099"/>
        <end position="1136"/>
    </location>
</feature>
<keyword evidence="6 14" id="KW-0863">Zinc-finger</keyword>
<comment type="caution">
    <text evidence="14">Lacks conserved residue(s) required for the propagation of feature annotation.</text>
</comment>
<evidence type="ECO:0000259" key="17">
    <source>
        <dbReference type="PROSITE" id="PS50097"/>
    </source>
</evidence>
<evidence type="ECO:0000256" key="6">
    <source>
        <dbReference type="ARBA" id="ARBA00022771"/>
    </source>
</evidence>
<dbReference type="GO" id="GO:0005737">
    <property type="term" value="C:cytoplasm"/>
    <property type="evidence" value="ECO:0007669"/>
    <property type="project" value="UniProtKB-SubCell"/>
</dbReference>
<feature type="compositionally biased region" description="Polar residues" evidence="16">
    <location>
        <begin position="1025"/>
        <end position="1041"/>
    </location>
</feature>
<dbReference type="InterPro" id="IPR021094">
    <property type="entry name" value="NPR1/NIM1-like_C"/>
</dbReference>
<dbReference type="Gene3D" id="3.30.710.10">
    <property type="entry name" value="Potassium Channel Kv1.1, Chain A"/>
    <property type="match status" value="1"/>
</dbReference>
<feature type="compositionally biased region" description="Basic and acidic residues" evidence="16">
    <location>
        <begin position="1044"/>
        <end position="1059"/>
    </location>
</feature>
<dbReference type="SUPFAM" id="SSF48403">
    <property type="entry name" value="Ankyrin repeat"/>
    <property type="match status" value="1"/>
</dbReference>
<dbReference type="InterPro" id="IPR002110">
    <property type="entry name" value="Ankyrin_rpt"/>
</dbReference>
<dbReference type="InterPro" id="IPR000210">
    <property type="entry name" value="BTB/POZ_dom"/>
</dbReference>
<evidence type="ECO:0000256" key="10">
    <source>
        <dbReference type="ARBA" id="ARBA00023043"/>
    </source>
</evidence>
<gene>
    <name evidence="19" type="ORF">M5K25_024416</name>
</gene>
<dbReference type="EMBL" id="JANQDX010000018">
    <property type="protein sequence ID" value="KAL0905963.1"/>
    <property type="molecule type" value="Genomic_DNA"/>
</dbReference>
<feature type="coiled-coil region" evidence="15">
    <location>
        <begin position="950"/>
        <end position="977"/>
    </location>
</feature>
<dbReference type="InterPro" id="IPR044292">
    <property type="entry name" value="NPR"/>
</dbReference>
<dbReference type="GO" id="GO:0050832">
    <property type="term" value="P:defense response to fungus"/>
    <property type="evidence" value="ECO:0007669"/>
    <property type="project" value="UniProtKB-ARBA"/>
</dbReference>
<keyword evidence="7" id="KW-0833">Ubl conjugation pathway</keyword>
<keyword evidence="20" id="KW-1185">Reference proteome</keyword>
<evidence type="ECO:0000256" key="12">
    <source>
        <dbReference type="ARBA" id="ARBA00034306"/>
    </source>
</evidence>
<dbReference type="CDD" id="cd18310">
    <property type="entry name" value="BTB_POZ_NPR_plant"/>
    <property type="match status" value="1"/>
</dbReference>
<evidence type="ECO:0000313" key="20">
    <source>
        <dbReference type="Proteomes" id="UP001552299"/>
    </source>
</evidence>
<evidence type="ECO:0000256" key="8">
    <source>
        <dbReference type="ARBA" id="ARBA00022821"/>
    </source>
</evidence>
<feature type="region of interest" description="Disordered" evidence="16">
    <location>
        <begin position="896"/>
        <end position="917"/>
    </location>
</feature>
<dbReference type="PROSITE" id="PS52046">
    <property type="entry name" value="ZF_C2HC_NPR"/>
    <property type="match status" value="1"/>
</dbReference>
<dbReference type="FunFam" id="1.25.40.20:FF:000239">
    <property type="entry name" value="BTB/POZ domain and ankyrin repeat-containing protein NPR1"/>
    <property type="match status" value="1"/>
</dbReference>
<protein>
    <submittedName>
        <fullName evidence="19">Uncharacterized protein</fullName>
    </submittedName>
</protein>
<dbReference type="InterPro" id="IPR024228">
    <property type="entry name" value="NPR_central_dom"/>
</dbReference>